<proteinExistence type="predicted"/>
<comment type="caution">
    <text evidence="2">The sequence shown here is derived from an EMBL/GenBank/DDBJ whole genome shotgun (WGS) entry which is preliminary data.</text>
</comment>
<evidence type="ECO:0000313" key="3">
    <source>
        <dbReference type="Proteomes" id="UP000322659"/>
    </source>
</evidence>
<dbReference type="Gene3D" id="2.60.120.860">
    <property type="match status" value="1"/>
</dbReference>
<name>A0ABY3K6N6_9SPIR</name>
<dbReference type="Pfam" id="PF22768">
    <property type="entry name" value="SPP1_Dit"/>
    <property type="match status" value="1"/>
</dbReference>
<dbReference type="Proteomes" id="UP000322659">
    <property type="component" value="Unassembled WGS sequence"/>
</dbReference>
<feature type="domain" description="Siphovirus-type tail component C-terminal" evidence="1">
    <location>
        <begin position="184"/>
        <end position="280"/>
    </location>
</feature>
<keyword evidence="3" id="KW-1185">Reference proteome</keyword>
<accession>A0ABY3K6N6</accession>
<organism evidence="2 3">
    <name type="scientific">Brachyspira aalborgi</name>
    <dbReference type="NCBI Taxonomy" id="29522"/>
    <lineage>
        <taxon>Bacteria</taxon>
        <taxon>Pseudomonadati</taxon>
        <taxon>Spirochaetota</taxon>
        <taxon>Spirochaetia</taxon>
        <taxon>Brachyspirales</taxon>
        <taxon>Brachyspiraceae</taxon>
        <taxon>Brachyspira</taxon>
    </lineage>
</organism>
<reference evidence="2 3" key="1">
    <citation type="journal article" date="1992" name="Lakartidningen">
        <title>[Penicillin V and not amoxicillin is the first choice preparation in acute otitis].</title>
        <authorList>
            <person name="Kamme C."/>
            <person name="Lundgren K."/>
            <person name="Prellner K."/>
        </authorList>
    </citation>
    <scope>NUCLEOTIDE SEQUENCE [LARGE SCALE GENOMIC DNA]</scope>
    <source>
        <strain evidence="2 3">PC5099IV</strain>
    </source>
</reference>
<sequence>MSKRIWSNLEFILTDTNTGETLHLGEGSKTYPSISSDEALFNALQSFTVEEDEGRTIPIKLLLRNMNETAFLNAFLNPKRKYNLKVIRDGLNYYTQCTALEPEPAGIDDLYGDSQKGITYTVNLQLLASRNYFESDPISSNSVGSQLSENFMFGVSYPLDMKQYIFSAKLPIQPVVVNNQGGDNIGFTLTITPKAPLINPILRNETTGLEMKIFIRAEVGDTLIIDTRDKTVSLNGVYYENVKRIQDNWLKLELGNNTLKFDADTGGGSADAYIVFRNKYRGF</sequence>
<evidence type="ECO:0000313" key="2">
    <source>
        <dbReference type="EMBL" id="TXJ31140.1"/>
    </source>
</evidence>
<dbReference type="RefSeq" id="WP_147748655.1">
    <property type="nucleotide sequence ID" value="NZ_SAXZ01000014.1"/>
</dbReference>
<gene>
    <name evidence="2" type="ORF">EPJ71_10425</name>
</gene>
<protein>
    <recommendedName>
        <fullName evidence="1">Siphovirus-type tail component C-terminal domain-containing protein</fullName>
    </recommendedName>
</protein>
<evidence type="ECO:0000259" key="1">
    <source>
        <dbReference type="Pfam" id="PF22768"/>
    </source>
</evidence>
<dbReference type="InterPro" id="IPR054738">
    <property type="entry name" value="Siphovirus-type_tail_C"/>
</dbReference>
<dbReference type="EMBL" id="SAXZ01000014">
    <property type="protein sequence ID" value="TXJ31140.1"/>
    <property type="molecule type" value="Genomic_DNA"/>
</dbReference>